<dbReference type="RefSeq" id="WP_379017888.1">
    <property type="nucleotide sequence ID" value="NZ_JBHUGY010000014.1"/>
</dbReference>
<protein>
    <submittedName>
        <fullName evidence="1">Uncharacterized protein</fullName>
    </submittedName>
</protein>
<evidence type="ECO:0000313" key="1">
    <source>
        <dbReference type="EMBL" id="MFD2052958.1"/>
    </source>
</evidence>
<organism evidence="1 2">
    <name type="scientific">Mesorhizobium calcicola</name>
    <dbReference type="NCBI Taxonomy" id="1300310"/>
    <lineage>
        <taxon>Bacteria</taxon>
        <taxon>Pseudomonadati</taxon>
        <taxon>Pseudomonadota</taxon>
        <taxon>Alphaproteobacteria</taxon>
        <taxon>Hyphomicrobiales</taxon>
        <taxon>Phyllobacteriaceae</taxon>
        <taxon>Mesorhizobium</taxon>
    </lineage>
</organism>
<name>A0ABW4WA55_9HYPH</name>
<gene>
    <name evidence="1" type="ORF">ACFSQT_07485</name>
</gene>
<comment type="caution">
    <text evidence="1">The sequence shown here is derived from an EMBL/GenBank/DDBJ whole genome shotgun (WGS) entry which is preliminary data.</text>
</comment>
<sequence>MDVARRIDVFQFGFSSRQLFSGSFRGTVRPIAQIEFAAIGASSATVEASSVVIPPDDPPHHPYLGKPPDAYADPLSCREALGLGGDELFGAALQAKHRTVEAVGIHVAEQPDQVTRLVPPFEVAVTAADKDKLPDLVGIAELPRAAAAASSIGIRHGQK</sequence>
<reference evidence="2" key="1">
    <citation type="journal article" date="2019" name="Int. J. Syst. Evol. Microbiol.">
        <title>The Global Catalogue of Microorganisms (GCM) 10K type strain sequencing project: providing services to taxonomists for standard genome sequencing and annotation.</title>
        <authorList>
            <consortium name="The Broad Institute Genomics Platform"/>
            <consortium name="The Broad Institute Genome Sequencing Center for Infectious Disease"/>
            <person name="Wu L."/>
            <person name="Ma J."/>
        </authorList>
    </citation>
    <scope>NUCLEOTIDE SEQUENCE [LARGE SCALE GENOMIC DNA]</scope>
    <source>
        <strain evidence="2">CGMCC 1.16226</strain>
    </source>
</reference>
<dbReference type="Proteomes" id="UP001597349">
    <property type="component" value="Unassembled WGS sequence"/>
</dbReference>
<accession>A0ABW4WA55</accession>
<proteinExistence type="predicted"/>
<dbReference type="EMBL" id="JBHUGY010000014">
    <property type="protein sequence ID" value="MFD2052958.1"/>
    <property type="molecule type" value="Genomic_DNA"/>
</dbReference>
<keyword evidence="2" id="KW-1185">Reference proteome</keyword>
<evidence type="ECO:0000313" key="2">
    <source>
        <dbReference type="Proteomes" id="UP001597349"/>
    </source>
</evidence>